<evidence type="ECO:0000256" key="5">
    <source>
        <dbReference type="ARBA" id="ARBA00022842"/>
    </source>
</evidence>
<dbReference type="NCBIfam" id="TIGR01056">
    <property type="entry name" value="topB"/>
    <property type="match status" value="1"/>
</dbReference>
<gene>
    <name evidence="15" type="ORF">BCT54_20645</name>
</gene>
<comment type="similarity">
    <text evidence="2">Belongs to the type IA topoisomerase family.</text>
</comment>
<dbReference type="GO" id="GO:0006265">
    <property type="term" value="P:DNA topological change"/>
    <property type="evidence" value="ECO:0007669"/>
    <property type="project" value="InterPro"/>
</dbReference>
<dbReference type="GO" id="GO:0003677">
    <property type="term" value="F:DNA binding"/>
    <property type="evidence" value="ECO:0007669"/>
    <property type="project" value="UniProtKB-KW"/>
</dbReference>
<dbReference type="CDD" id="cd03362">
    <property type="entry name" value="TOPRIM_TopoIA_TopoIII"/>
    <property type="match status" value="1"/>
</dbReference>
<dbReference type="PANTHER" id="PTHR11390">
    <property type="entry name" value="PROKARYOTIC DNA TOPOISOMERASE"/>
    <property type="match status" value="1"/>
</dbReference>
<dbReference type="CDD" id="cd00186">
    <property type="entry name" value="TOP1Ac"/>
    <property type="match status" value="1"/>
</dbReference>
<dbReference type="InterPro" id="IPR006171">
    <property type="entry name" value="TOPRIM_dom"/>
</dbReference>
<dbReference type="InterPro" id="IPR034144">
    <property type="entry name" value="TOPRIM_TopoIII"/>
</dbReference>
<organism evidence="15 16">
    <name type="scientific">Vibrio splendidus</name>
    <dbReference type="NCBI Taxonomy" id="29497"/>
    <lineage>
        <taxon>Bacteria</taxon>
        <taxon>Pseudomonadati</taxon>
        <taxon>Pseudomonadota</taxon>
        <taxon>Gammaproteobacteria</taxon>
        <taxon>Vibrionales</taxon>
        <taxon>Vibrionaceae</taxon>
        <taxon>Vibrio</taxon>
    </lineage>
</organism>
<dbReference type="SMART" id="SM00437">
    <property type="entry name" value="TOP1Ac"/>
    <property type="match status" value="1"/>
</dbReference>
<dbReference type="InterPro" id="IPR003601">
    <property type="entry name" value="Topo_IA_2"/>
</dbReference>
<dbReference type="Gene3D" id="1.10.460.10">
    <property type="entry name" value="Topoisomerase I, domain 2"/>
    <property type="match status" value="1"/>
</dbReference>
<keyword evidence="8 15" id="KW-0413">Isomerase</keyword>
<dbReference type="NCBIfam" id="NF005829">
    <property type="entry name" value="PRK07726.1"/>
    <property type="match status" value="1"/>
</dbReference>
<dbReference type="GO" id="GO:0006310">
    <property type="term" value="P:DNA recombination"/>
    <property type="evidence" value="ECO:0007669"/>
    <property type="project" value="TreeGrafter"/>
</dbReference>
<evidence type="ECO:0000256" key="8">
    <source>
        <dbReference type="ARBA" id="ARBA00023235"/>
    </source>
</evidence>
<evidence type="ECO:0000256" key="11">
    <source>
        <dbReference type="ARBA" id="ARBA00032235"/>
    </source>
</evidence>
<feature type="domain" description="Toprim" evidence="13">
    <location>
        <begin position="1"/>
        <end position="132"/>
    </location>
</feature>
<comment type="catalytic activity">
    <reaction evidence="1">
        <text>ATP-independent breakage of single-stranded DNA, followed by passage and rejoining.</text>
        <dbReference type="EC" id="5.6.2.1"/>
    </reaction>
</comment>
<dbReference type="InterPro" id="IPR005738">
    <property type="entry name" value="TopoIII"/>
</dbReference>
<dbReference type="GO" id="GO:0043597">
    <property type="term" value="C:cytoplasmic replication fork"/>
    <property type="evidence" value="ECO:0007669"/>
    <property type="project" value="TreeGrafter"/>
</dbReference>
<dbReference type="InterPro" id="IPR013825">
    <property type="entry name" value="Topo_IA_cen_sub2"/>
</dbReference>
<dbReference type="PROSITE" id="PS00396">
    <property type="entry name" value="TOPO_IA_1"/>
    <property type="match status" value="1"/>
</dbReference>
<keyword evidence="4" id="KW-0479">Metal-binding</keyword>
<evidence type="ECO:0000313" key="15">
    <source>
        <dbReference type="EMBL" id="PMM60450.1"/>
    </source>
</evidence>
<dbReference type="SMART" id="SM00436">
    <property type="entry name" value="TOP1Bc"/>
    <property type="match status" value="1"/>
</dbReference>
<reference evidence="16" key="1">
    <citation type="submission" date="2016-07" db="EMBL/GenBank/DDBJ databases">
        <title>Nontailed viruses are major unrecognized killers of bacteria in the ocean.</title>
        <authorList>
            <person name="Kauffman K."/>
            <person name="Hussain F."/>
            <person name="Yang J."/>
            <person name="Arevalo P."/>
            <person name="Brown J."/>
            <person name="Cutler M."/>
            <person name="Kelly L."/>
            <person name="Polz M.F."/>
        </authorList>
    </citation>
    <scope>NUCLEOTIDE SEQUENCE [LARGE SCALE GENOMIC DNA]</scope>
    <source>
        <strain evidence="16">10N.261.48.B5</strain>
    </source>
</reference>
<evidence type="ECO:0000256" key="3">
    <source>
        <dbReference type="ARBA" id="ARBA00012891"/>
    </source>
</evidence>
<sequence>MRLFLCEKPSQGRDIAKVLGCSERLDGALKGSSDVVTHCFGHLLSQADPEAYDDALSEWSLDTLPIVPTHWKMVVSKDKAKQVKIIKALLAKASEVVIATDADREGEVIARELLDYLNYNGPIARLWLSALDEESVRKALTQLKRDEETQPLYQAGLARSRADWLLGMNLTRLCTVMGRQLGYRSVLSVGRVQTPTLRLLVERDQAIAQFVSKPFYDVEASIGHTTPFTMKWQVPDEQQDEQGRCLRQSVAEAVVQSCQGQHAVVTACDTKRVKANPPPLFFLGTLQKTMSAKYGYSAKAVLDGAQALYEKHKLTTYPRTDCAYLPLSQQGEVVDILASLAQAPEFSGWASQANSTLKSPCWNDKKVAQSSHHAIIPTATKPNLSGFSELEKHVYVAITQRYLAQFYPAAEDDATVLEVSCQAHRFKTKGKVEQVKGWRVVLNDDKDKEGQSLPQLTQGETLPLTSLTLKSKKTTPPAHYTEGTLLEAMANIAKSDHVPENFKAILKETAGLGTQATRADVIENLKSRGFIEAKGKSLLSAESGRHFIAALPQEISSPVMTALWEQGMDSIEQGEMTLDSFMAQQTQFVTTLVSKMKSGELPLSLPKRVQPEMPCPVCQKTMRLIQGKSTFWACEDKDQCGLILDHVRGKVAKHQPCQCGKGVLVRKAAKAKGKFWWGCSAYKSGCTARFFDDKGKLGKAMPNKA</sequence>
<proteinExistence type="inferred from homology"/>
<dbReference type="Pfam" id="PF01751">
    <property type="entry name" value="Toprim"/>
    <property type="match status" value="1"/>
</dbReference>
<evidence type="ECO:0000256" key="6">
    <source>
        <dbReference type="ARBA" id="ARBA00023029"/>
    </source>
</evidence>
<evidence type="ECO:0000256" key="9">
    <source>
        <dbReference type="ARBA" id="ARBA00030003"/>
    </source>
</evidence>
<dbReference type="InterPro" id="IPR003602">
    <property type="entry name" value="Topo_IA_DNA-bd_dom"/>
</dbReference>
<dbReference type="GO" id="GO:0006281">
    <property type="term" value="P:DNA repair"/>
    <property type="evidence" value="ECO:0007669"/>
    <property type="project" value="TreeGrafter"/>
</dbReference>
<dbReference type="InterPro" id="IPR013824">
    <property type="entry name" value="Topo_IA_cen_sub1"/>
</dbReference>
<dbReference type="PRINTS" id="PR00417">
    <property type="entry name" value="PRTPISMRASEI"/>
</dbReference>
<evidence type="ECO:0000259" key="14">
    <source>
        <dbReference type="PROSITE" id="PS52039"/>
    </source>
</evidence>
<evidence type="ECO:0000259" key="13">
    <source>
        <dbReference type="PROSITE" id="PS50880"/>
    </source>
</evidence>
<dbReference type="PROSITE" id="PS52039">
    <property type="entry name" value="TOPO_IA_2"/>
    <property type="match status" value="1"/>
</dbReference>
<dbReference type="Gene3D" id="1.10.290.10">
    <property type="entry name" value="Topoisomerase I, domain 4"/>
    <property type="match status" value="1"/>
</dbReference>
<evidence type="ECO:0000256" key="12">
    <source>
        <dbReference type="ARBA" id="ARBA00032877"/>
    </source>
</evidence>
<dbReference type="InterPro" id="IPR013497">
    <property type="entry name" value="Topo_IA_cen"/>
</dbReference>
<dbReference type="RefSeq" id="WP_102551580.1">
    <property type="nucleotide sequence ID" value="NZ_MCZF01000066.1"/>
</dbReference>
<name>A0A2N7JSR0_VIBSP</name>
<dbReference type="InterPro" id="IPR023406">
    <property type="entry name" value="Topo_IA_AS"/>
</dbReference>
<dbReference type="Gene3D" id="2.70.20.10">
    <property type="entry name" value="Topoisomerase I, domain 3"/>
    <property type="match status" value="1"/>
</dbReference>
<evidence type="ECO:0000313" key="16">
    <source>
        <dbReference type="Proteomes" id="UP000235533"/>
    </source>
</evidence>
<evidence type="ECO:0000256" key="1">
    <source>
        <dbReference type="ARBA" id="ARBA00000213"/>
    </source>
</evidence>
<dbReference type="EC" id="5.6.2.1" evidence="3"/>
<accession>A0A2N7JSR0</accession>
<protein>
    <recommendedName>
        <fullName evidence="3">DNA topoisomerase</fullName>
        <ecNumber evidence="3">5.6.2.1</ecNumber>
    </recommendedName>
    <alternativeName>
        <fullName evidence="12">Omega-protein</fullName>
    </alternativeName>
    <alternativeName>
        <fullName evidence="11">Relaxing enzyme</fullName>
    </alternativeName>
    <alternativeName>
        <fullName evidence="9">Swivelase</fullName>
    </alternativeName>
    <alternativeName>
        <fullName evidence="10">Untwisting enzyme</fullName>
    </alternativeName>
</protein>
<evidence type="ECO:0000256" key="4">
    <source>
        <dbReference type="ARBA" id="ARBA00022723"/>
    </source>
</evidence>
<keyword evidence="6" id="KW-0799">Topoisomerase</keyword>
<keyword evidence="5" id="KW-0460">Magnesium</keyword>
<dbReference type="PANTHER" id="PTHR11390:SF21">
    <property type="entry name" value="DNA TOPOISOMERASE 3-ALPHA"/>
    <property type="match status" value="1"/>
</dbReference>
<dbReference type="EMBL" id="MCZF01000066">
    <property type="protein sequence ID" value="PMM60450.1"/>
    <property type="molecule type" value="Genomic_DNA"/>
</dbReference>
<dbReference type="GO" id="GO:0003917">
    <property type="term" value="F:DNA topoisomerase type I (single strand cut, ATP-independent) activity"/>
    <property type="evidence" value="ECO:0007669"/>
    <property type="project" value="UniProtKB-EC"/>
</dbReference>
<dbReference type="Gene3D" id="3.40.50.140">
    <property type="match status" value="1"/>
</dbReference>
<keyword evidence="7" id="KW-0238">DNA-binding</keyword>
<dbReference type="InterPro" id="IPR000380">
    <property type="entry name" value="Topo_IA"/>
</dbReference>
<dbReference type="SMART" id="SM00493">
    <property type="entry name" value="TOPRIM"/>
    <property type="match status" value="1"/>
</dbReference>
<dbReference type="Pfam" id="PF01131">
    <property type="entry name" value="Topoisom_bac"/>
    <property type="match status" value="1"/>
</dbReference>
<dbReference type="InterPro" id="IPR023405">
    <property type="entry name" value="Topo_IA_core_domain"/>
</dbReference>
<dbReference type="GO" id="GO:0046872">
    <property type="term" value="F:metal ion binding"/>
    <property type="evidence" value="ECO:0007669"/>
    <property type="project" value="UniProtKB-KW"/>
</dbReference>
<evidence type="ECO:0000256" key="7">
    <source>
        <dbReference type="ARBA" id="ARBA00023125"/>
    </source>
</evidence>
<dbReference type="SUPFAM" id="SSF56712">
    <property type="entry name" value="Prokaryotic type I DNA topoisomerase"/>
    <property type="match status" value="1"/>
</dbReference>
<evidence type="ECO:0000256" key="10">
    <source>
        <dbReference type="ARBA" id="ARBA00031985"/>
    </source>
</evidence>
<comment type="caution">
    <text evidence="15">The sequence shown here is derived from an EMBL/GenBank/DDBJ whole genome shotgun (WGS) entry which is preliminary data.</text>
</comment>
<dbReference type="PROSITE" id="PS50880">
    <property type="entry name" value="TOPRIM"/>
    <property type="match status" value="1"/>
</dbReference>
<feature type="domain" description="Topo IA-type catalytic" evidence="14">
    <location>
        <begin position="149"/>
        <end position="593"/>
    </location>
</feature>
<dbReference type="Proteomes" id="UP000235533">
    <property type="component" value="Unassembled WGS sequence"/>
</dbReference>
<evidence type="ECO:0000256" key="2">
    <source>
        <dbReference type="ARBA" id="ARBA00009446"/>
    </source>
</evidence>
<dbReference type="AlphaFoldDB" id="A0A2N7JSR0"/>
<dbReference type="InterPro" id="IPR013826">
    <property type="entry name" value="Topo_IA_cen_sub3"/>
</dbReference>